<evidence type="ECO:0000256" key="2">
    <source>
        <dbReference type="SAM" id="Phobius"/>
    </source>
</evidence>
<feature type="transmembrane region" description="Helical" evidence="2">
    <location>
        <begin position="25"/>
        <end position="45"/>
    </location>
</feature>
<keyword evidence="1" id="KW-0813">Transport</keyword>
<keyword evidence="5" id="KW-1185">Reference proteome</keyword>
<keyword evidence="2" id="KW-1133">Transmembrane helix</keyword>
<name>A0ABT0E9M7_9GAMM</name>
<dbReference type="NCBIfam" id="TIGR02123">
    <property type="entry name" value="TRAP_fused"/>
    <property type="match status" value="1"/>
</dbReference>
<dbReference type="PANTHER" id="PTHR43849:SF2">
    <property type="entry name" value="BLL3936 PROTEIN"/>
    <property type="match status" value="1"/>
</dbReference>
<feature type="transmembrane region" description="Helical" evidence="2">
    <location>
        <begin position="297"/>
        <end position="315"/>
    </location>
</feature>
<feature type="transmembrane region" description="Helical" evidence="2">
    <location>
        <begin position="118"/>
        <end position="141"/>
    </location>
</feature>
<evidence type="ECO:0000256" key="1">
    <source>
        <dbReference type="RuleBase" id="RU369079"/>
    </source>
</evidence>
<feature type="transmembrane region" description="Helical" evidence="2">
    <location>
        <begin position="148"/>
        <end position="166"/>
    </location>
</feature>
<dbReference type="EMBL" id="JALKII010000008">
    <property type="protein sequence ID" value="MCK0538349.1"/>
    <property type="molecule type" value="Genomic_DNA"/>
</dbReference>
<feature type="transmembrane region" description="Helical" evidence="2">
    <location>
        <begin position="366"/>
        <end position="383"/>
    </location>
</feature>
<feature type="transmembrane region" description="Helical" evidence="2">
    <location>
        <begin position="510"/>
        <end position="536"/>
    </location>
</feature>
<evidence type="ECO:0000313" key="4">
    <source>
        <dbReference type="EMBL" id="MCK0538349.1"/>
    </source>
</evidence>
<evidence type="ECO:0000259" key="3">
    <source>
        <dbReference type="Pfam" id="PF06808"/>
    </source>
</evidence>
<feature type="transmembrane region" description="Helical" evidence="2">
    <location>
        <begin position="95"/>
        <end position="112"/>
    </location>
</feature>
<feature type="domain" description="TRAP C4-dicarboxylate transport system permease DctM subunit" evidence="3">
    <location>
        <begin position="138"/>
        <end position="571"/>
    </location>
</feature>
<sequence length="668" mass="70825">MIEEKIQRIVKEDTGAASDRLQGGWLLLTRVLLAAIPVAGILYAFSVPSYFGYAIWGEQASLAVLGLAMSVTFLLKPARVNTPVLASGRPPLFDIFCAALSFLLCLQTAIRYEWLMSIGFMGMGAEYYLNLVVAAVSIALLIEAVRRLTGPTMAILVLICLVYAAFADKMPGALQGQAPELDFLFSYLHLDASGMLGTPLAVVVSTVIAYVLLGNALFRLGGGQLFMDLPLAAMGRYRGGPAKASVLASSMFGSISGSAVANVATTGIVTIPLMKKSGYKPQQAAGIEAVSSTGGQLLPPIMGAAAFIMAEFLGIPYAQVALAALIPAILFYVAMLVQIHLHAARHGMRPMTAEERPNARLALRRYWPFLIPLLMLFALLFAFRWSPEQAAFASLLATLLAAKIVGEHSVGWRSLLGILEATGRSLLEIATITAAAGLIVGVLSLTGLSFSLGLTIADVAGSMPLLLLFITAITAIVFGMGMPTTALYVLMAALVAPVLVSAGFDPLASHLFVLYFGVLSMITPPVCLAAFAAASLAGAPFMRSGWEAMRFGAIAFLVPFVFIAYPALLLQSDMSSSQWIGTLIAFATAMFGFLMIGAAIEGYLFRHLKTLARLFTAVAGVLLMMPEGGALIIFEGVPTDTIGLIMGCVIIAVTWWQSRQVKSYALGH</sequence>
<dbReference type="InterPro" id="IPR011853">
    <property type="entry name" value="TRAP_DctM-Dct_fused"/>
</dbReference>
<feature type="transmembrane region" description="Helical" evidence="2">
    <location>
        <begin position="426"/>
        <end position="450"/>
    </location>
</feature>
<dbReference type="RefSeq" id="WP_246952904.1">
    <property type="nucleotide sequence ID" value="NZ_JALKII010000008.1"/>
</dbReference>
<feature type="transmembrane region" description="Helical" evidence="2">
    <location>
        <begin position="456"/>
        <end position="478"/>
    </location>
</feature>
<comment type="function">
    <text evidence="1">Part of the tripartite ATP-independent periplasmic (TRAP) transport system.</text>
</comment>
<evidence type="ECO:0000313" key="5">
    <source>
        <dbReference type="Proteomes" id="UP001165524"/>
    </source>
</evidence>
<comment type="subcellular location">
    <subcellularLocation>
        <location evidence="1">Cell inner membrane</location>
        <topology evidence="1">Multi-pass membrane protein</topology>
    </subcellularLocation>
</comment>
<dbReference type="InterPro" id="IPR010656">
    <property type="entry name" value="DctM"/>
</dbReference>
<feature type="transmembrane region" description="Helical" evidence="2">
    <location>
        <begin position="579"/>
        <end position="600"/>
    </location>
</feature>
<feature type="transmembrane region" description="Helical" evidence="2">
    <location>
        <begin position="548"/>
        <end position="567"/>
    </location>
</feature>
<proteinExistence type="predicted"/>
<feature type="transmembrane region" description="Helical" evidence="2">
    <location>
        <begin position="640"/>
        <end position="656"/>
    </location>
</feature>
<dbReference type="PANTHER" id="PTHR43849">
    <property type="entry name" value="BLL3936 PROTEIN"/>
    <property type="match status" value="1"/>
</dbReference>
<dbReference type="Pfam" id="PF06808">
    <property type="entry name" value="DctM"/>
    <property type="match status" value="1"/>
</dbReference>
<feature type="transmembrane region" description="Helical" evidence="2">
    <location>
        <begin position="485"/>
        <end position="504"/>
    </location>
</feature>
<keyword evidence="1" id="KW-1003">Cell membrane</keyword>
<feature type="transmembrane region" description="Helical" evidence="2">
    <location>
        <begin position="51"/>
        <end position="75"/>
    </location>
</feature>
<keyword evidence="2" id="KW-0812">Transmembrane</keyword>
<accession>A0ABT0E9M7</accession>
<feature type="transmembrane region" description="Helical" evidence="2">
    <location>
        <begin position="196"/>
        <end position="218"/>
    </location>
</feature>
<keyword evidence="1" id="KW-0997">Cell inner membrane</keyword>
<comment type="caution">
    <text evidence="4">The sequence shown here is derived from an EMBL/GenBank/DDBJ whole genome shotgun (WGS) entry which is preliminary data.</text>
</comment>
<feature type="transmembrane region" description="Helical" evidence="2">
    <location>
        <begin position="321"/>
        <end position="341"/>
    </location>
</feature>
<dbReference type="Proteomes" id="UP001165524">
    <property type="component" value="Unassembled WGS sequence"/>
</dbReference>
<feature type="transmembrane region" description="Helical" evidence="2">
    <location>
        <begin position="612"/>
        <end position="634"/>
    </location>
</feature>
<feature type="transmembrane region" description="Helical" evidence="2">
    <location>
        <begin position="389"/>
        <end position="406"/>
    </location>
</feature>
<keyword evidence="2" id="KW-0472">Membrane</keyword>
<protein>
    <submittedName>
        <fullName evidence="4">TRAP transporter fused permease subunit</fullName>
    </submittedName>
</protein>
<organism evidence="4 5">
    <name type="scientific">Alcanivorax quisquiliarum</name>
    <dbReference type="NCBI Taxonomy" id="2933565"/>
    <lineage>
        <taxon>Bacteria</taxon>
        <taxon>Pseudomonadati</taxon>
        <taxon>Pseudomonadota</taxon>
        <taxon>Gammaproteobacteria</taxon>
        <taxon>Oceanospirillales</taxon>
        <taxon>Alcanivoracaceae</taxon>
        <taxon>Alcanivorax</taxon>
    </lineage>
</organism>
<gene>
    <name evidence="4" type="ORF">MU846_11565</name>
</gene>
<reference evidence="4" key="1">
    <citation type="submission" date="2022-04" db="EMBL/GenBank/DDBJ databases">
        <title>Alcanivorax sp. CY1518 draft genome sequence.</title>
        <authorList>
            <person name="Zhao G."/>
            <person name="An M."/>
        </authorList>
    </citation>
    <scope>NUCLEOTIDE SEQUENCE</scope>
    <source>
        <strain evidence="4">CY1518</strain>
    </source>
</reference>